<evidence type="ECO:0000256" key="1">
    <source>
        <dbReference type="SAM" id="MobiDB-lite"/>
    </source>
</evidence>
<keyword evidence="2" id="KW-0472">Membrane</keyword>
<dbReference type="AlphaFoldDB" id="A0A9P0KYS5"/>
<name>A0A9P0KYS5_ACAOB</name>
<accession>A0A9P0KYS5</accession>
<sequence>MQVIDRTPNQAYSRVCTWISSNDFTEQDAGKPETDAATSVFTGSKVSNLTSVSRMDPYSSVKVEERTDIVRFPDLDKPVSSEEKFAETVKTMKTKPPVRQLTRFSQYSPFSATNLKSASAPPTQFSVIVEGEESEKPSNSNKSNKTKKTASSKAKESAFSYKTVRSLKVPSVQPKTPESRPKKSVGIDTRQEKELKKKVDWGRIRTGLLLRLFFRGFSEMTVVTVVLFLLDVLVNSEQYGYQNYIFSS</sequence>
<evidence type="ECO:0000313" key="3">
    <source>
        <dbReference type="EMBL" id="CAH1983030.1"/>
    </source>
</evidence>
<evidence type="ECO:0000256" key="2">
    <source>
        <dbReference type="SAM" id="Phobius"/>
    </source>
</evidence>
<feature type="region of interest" description="Disordered" evidence="1">
    <location>
        <begin position="130"/>
        <end position="189"/>
    </location>
</feature>
<evidence type="ECO:0000313" key="4">
    <source>
        <dbReference type="Proteomes" id="UP001152888"/>
    </source>
</evidence>
<dbReference type="Proteomes" id="UP001152888">
    <property type="component" value="Unassembled WGS sequence"/>
</dbReference>
<reference evidence="3" key="1">
    <citation type="submission" date="2022-03" db="EMBL/GenBank/DDBJ databases">
        <authorList>
            <person name="Sayadi A."/>
        </authorList>
    </citation>
    <scope>NUCLEOTIDE SEQUENCE</scope>
</reference>
<gene>
    <name evidence="3" type="ORF">ACAOBT_LOCUS15335</name>
</gene>
<organism evidence="3 4">
    <name type="scientific">Acanthoscelides obtectus</name>
    <name type="common">Bean weevil</name>
    <name type="synonym">Bruchus obtectus</name>
    <dbReference type="NCBI Taxonomy" id="200917"/>
    <lineage>
        <taxon>Eukaryota</taxon>
        <taxon>Metazoa</taxon>
        <taxon>Ecdysozoa</taxon>
        <taxon>Arthropoda</taxon>
        <taxon>Hexapoda</taxon>
        <taxon>Insecta</taxon>
        <taxon>Pterygota</taxon>
        <taxon>Neoptera</taxon>
        <taxon>Endopterygota</taxon>
        <taxon>Coleoptera</taxon>
        <taxon>Polyphaga</taxon>
        <taxon>Cucujiformia</taxon>
        <taxon>Chrysomeloidea</taxon>
        <taxon>Chrysomelidae</taxon>
        <taxon>Bruchinae</taxon>
        <taxon>Bruchini</taxon>
        <taxon>Acanthoscelides</taxon>
    </lineage>
</organism>
<keyword evidence="4" id="KW-1185">Reference proteome</keyword>
<protein>
    <submittedName>
        <fullName evidence="3">Uncharacterized protein</fullName>
    </submittedName>
</protein>
<feature type="transmembrane region" description="Helical" evidence="2">
    <location>
        <begin position="212"/>
        <end position="234"/>
    </location>
</feature>
<proteinExistence type="predicted"/>
<keyword evidence="2" id="KW-1133">Transmembrane helix</keyword>
<dbReference type="EMBL" id="CAKOFQ010006930">
    <property type="protein sequence ID" value="CAH1983030.1"/>
    <property type="molecule type" value="Genomic_DNA"/>
</dbReference>
<dbReference type="OrthoDB" id="6751276at2759"/>
<keyword evidence="2" id="KW-0812">Transmembrane</keyword>
<comment type="caution">
    <text evidence="3">The sequence shown here is derived from an EMBL/GenBank/DDBJ whole genome shotgun (WGS) entry which is preliminary data.</text>
</comment>